<sequence length="199" mass="22863">MLVFAKEKLVLLALPKTGTTAIEEALSPRADMALRNPAILKHTPAYRYKRYLEPYLGKCGLNDLEVVCTVRHPIGWLGSWYRYRQRPAVDGKPQSTKDVSFDDFVSDYAKGDPTSWSHVGDPKKFVRSNDGELAVDHMFQYEQLDKLVAFLEERLDTEIKLEKRNVSPAGDMTLSRQTENKLMRMRPELYSDWEAARHG</sequence>
<accession>A0A238JM26</accession>
<dbReference type="SUPFAM" id="SSF52540">
    <property type="entry name" value="P-loop containing nucleoside triphosphate hydrolases"/>
    <property type="match status" value="1"/>
</dbReference>
<dbReference type="Proteomes" id="UP000203464">
    <property type="component" value="Unassembled WGS sequence"/>
</dbReference>
<protein>
    <recommendedName>
        <fullName evidence="3">Sulfotransferase family protein</fullName>
    </recommendedName>
</protein>
<organism evidence="1 2">
    <name type="scientific">Octadecabacter ascidiaceicola</name>
    <dbReference type="NCBI Taxonomy" id="1655543"/>
    <lineage>
        <taxon>Bacteria</taxon>
        <taxon>Pseudomonadati</taxon>
        <taxon>Pseudomonadota</taxon>
        <taxon>Alphaproteobacteria</taxon>
        <taxon>Rhodobacterales</taxon>
        <taxon>Roseobacteraceae</taxon>
        <taxon>Octadecabacter</taxon>
    </lineage>
</organism>
<evidence type="ECO:0000313" key="2">
    <source>
        <dbReference type="Proteomes" id="UP000203464"/>
    </source>
</evidence>
<evidence type="ECO:0000313" key="1">
    <source>
        <dbReference type="EMBL" id="SMX30962.1"/>
    </source>
</evidence>
<dbReference type="OrthoDB" id="7687351at2"/>
<dbReference type="RefSeq" id="WP_093994629.1">
    <property type="nucleotide sequence ID" value="NZ_FXYD01000001.1"/>
</dbReference>
<dbReference type="AlphaFoldDB" id="A0A238JM26"/>
<dbReference type="InterPro" id="IPR027417">
    <property type="entry name" value="P-loop_NTPase"/>
</dbReference>
<evidence type="ECO:0008006" key="3">
    <source>
        <dbReference type="Google" id="ProtNLM"/>
    </source>
</evidence>
<proteinExistence type="predicted"/>
<gene>
    <name evidence="1" type="ORF">OCA8868_00119</name>
</gene>
<keyword evidence="2" id="KW-1185">Reference proteome</keyword>
<reference evidence="2" key="1">
    <citation type="submission" date="2017-05" db="EMBL/GenBank/DDBJ databases">
        <authorList>
            <person name="Rodrigo-Torres L."/>
            <person name="Arahal R. D."/>
            <person name="Lucena T."/>
        </authorList>
    </citation>
    <scope>NUCLEOTIDE SEQUENCE [LARGE SCALE GENOMIC DNA]</scope>
    <source>
        <strain evidence="2">CECT 8868</strain>
    </source>
</reference>
<name>A0A238JM26_9RHOB</name>
<dbReference type="EMBL" id="FXYD01000001">
    <property type="protein sequence ID" value="SMX30962.1"/>
    <property type="molecule type" value="Genomic_DNA"/>
</dbReference>